<accession>A0A7T4A9W6</accession>
<gene>
    <name evidence="2" type="ORF">I6H43_21210</name>
</gene>
<dbReference type="EMBL" id="CP066092">
    <property type="protein sequence ID" value="QQB19968.1"/>
    <property type="molecule type" value="Genomic_DNA"/>
</dbReference>
<protein>
    <submittedName>
        <fullName evidence="2">Uncharacterized protein</fullName>
    </submittedName>
</protein>
<proteinExistence type="predicted"/>
<organism evidence="2 3">
    <name type="scientific">Aeromonas jandaei</name>
    <dbReference type="NCBI Taxonomy" id="650"/>
    <lineage>
        <taxon>Bacteria</taxon>
        <taxon>Pseudomonadati</taxon>
        <taxon>Pseudomonadota</taxon>
        <taxon>Gammaproteobacteria</taxon>
        <taxon>Aeromonadales</taxon>
        <taxon>Aeromonadaceae</taxon>
        <taxon>Aeromonas</taxon>
    </lineage>
</organism>
<name>A0A7T4A9W6_AERJA</name>
<sequence>MPSQDLLFPILPRAPATPGSEEIKREVNQISKKHQLRKTSTDNSDSQQREQAYSQKKNDQQKVEDSDHKPDPDHQIDLFV</sequence>
<evidence type="ECO:0000313" key="3">
    <source>
        <dbReference type="Proteomes" id="UP000595481"/>
    </source>
</evidence>
<feature type="compositionally biased region" description="Basic and acidic residues" evidence="1">
    <location>
        <begin position="56"/>
        <end position="80"/>
    </location>
</feature>
<dbReference type="Proteomes" id="UP000595481">
    <property type="component" value="Chromosome"/>
</dbReference>
<keyword evidence="3" id="KW-1185">Reference proteome</keyword>
<dbReference type="GeneID" id="69553842"/>
<feature type="compositionally biased region" description="Polar residues" evidence="1">
    <location>
        <begin position="41"/>
        <end position="55"/>
    </location>
</feature>
<reference evidence="2 3" key="1">
    <citation type="submission" date="2020-12" db="EMBL/GenBank/DDBJ databases">
        <title>FDA dAtabase for Regulatory Grade micrObial Sequences (FDA-ARGOS): Supporting development and validation of Infectious Disease Dx tests.</title>
        <authorList>
            <person name="Sproer C."/>
            <person name="Gronow S."/>
            <person name="Severitt S."/>
            <person name="Schroder I."/>
            <person name="Tallon L."/>
            <person name="Sadzewicz L."/>
            <person name="Zhao X."/>
            <person name="Boylan J."/>
            <person name="Ott S."/>
            <person name="Bowen H."/>
            <person name="Vavikolanu K."/>
            <person name="Mehta A."/>
            <person name="Aluvathingal J."/>
            <person name="Nadendla S."/>
            <person name="Lowell S."/>
            <person name="Myers T."/>
            <person name="Yan Y."/>
            <person name="Sichtig H."/>
        </authorList>
    </citation>
    <scope>NUCLEOTIDE SEQUENCE [LARGE SCALE GENOMIC DNA]</scope>
    <source>
        <strain evidence="2 3">FDAARGOS_986</strain>
    </source>
</reference>
<evidence type="ECO:0000256" key="1">
    <source>
        <dbReference type="SAM" id="MobiDB-lite"/>
    </source>
</evidence>
<feature type="region of interest" description="Disordered" evidence="1">
    <location>
        <begin position="1"/>
        <end position="80"/>
    </location>
</feature>
<dbReference type="RefSeq" id="WP_042030929.1">
    <property type="nucleotide sequence ID" value="NZ_CAWMFX010000025.1"/>
</dbReference>
<evidence type="ECO:0000313" key="2">
    <source>
        <dbReference type="EMBL" id="QQB19968.1"/>
    </source>
</evidence>